<dbReference type="EMBL" id="JAEPWM010000002">
    <property type="protein sequence ID" value="MBK6006258.1"/>
    <property type="molecule type" value="Genomic_DNA"/>
</dbReference>
<keyword evidence="2" id="KW-1185">Reference proteome</keyword>
<accession>A0A934WM94</accession>
<name>A0A934WM94_9BURK</name>
<evidence type="ECO:0000313" key="1">
    <source>
        <dbReference type="EMBL" id="MBK6006258.1"/>
    </source>
</evidence>
<reference evidence="1" key="2">
    <citation type="submission" date="2021-01" db="EMBL/GenBank/DDBJ databases">
        <authorList>
            <person name="Kang M."/>
        </authorList>
    </citation>
    <scope>NUCLEOTIDE SEQUENCE</scope>
    <source>
        <strain evidence="1">KACC 17527</strain>
    </source>
</reference>
<organism evidence="1 2">
    <name type="scientific">Ramlibacter ginsenosidimutans</name>
    <dbReference type="NCBI Taxonomy" id="502333"/>
    <lineage>
        <taxon>Bacteria</taxon>
        <taxon>Pseudomonadati</taxon>
        <taxon>Pseudomonadota</taxon>
        <taxon>Betaproteobacteria</taxon>
        <taxon>Burkholderiales</taxon>
        <taxon>Comamonadaceae</taxon>
        <taxon>Ramlibacter</taxon>
    </lineage>
</organism>
<dbReference type="RefSeq" id="WP_201168788.1">
    <property type="nucleotide sequence ID" value="NZ_JAEPWM010000002.1"/>
</dbReference>
<proteinExistence type="predicted"/>
<sequence length="162" mass="17450">MNADLLEHPEQLQRGYATATPAARLRAIKQRLAAAHNEMGSTRLVTVVSGVEALARSLVVHAPGRPASTAEMRHRQFRATGPVQLVEEALALRGGGRPEATFGEEAWDFFQVAVRYRDLIVHECTVIGQDRHPTLIAATESVLRGLVEVAGLESGPKVVVGA</sequence>
<comment type="caution">
    <text evidence="1">The sequence shown here is derived from an EMBL/GenBank/DDBJ whole genome shotgun (WGS) entry which is preliminary data.</text>
</comment>
<gene>
    <name evidence="1" type="ORF">JJB11_09170</name>
</gene>
<evidence type="ECO:0000313" key="2">
    <source>
        <dbReference type="Proteomes" id="UP000630528"/>
    </source>
</evidence>
<reference evidence="1" key="1">
    <citation type="journal article" date="2012" name="J. Microbiol. Biotechnol.">
        <title>Ramlibacter ginsenosidimutans sp. nov., with ginsenoside-converting activity.</title>
        <authorList>
            <person name="Wang L."/>
            <person name="An D.S."/>
            <person name="Kim S.G."/>
            <person name="Jin F.X."/>
            <person name="Kim S.C."/>
            <person name="Lee S.T."/>
            <person name="Im W.T."/>
        </authorList>
    </citation>
    <scope>NUCLEOTIDE SEQUENCE</scope>
    <source>
        <strain evidence="1">KACC 17527</strain>
    </source>
</reference>
<protein>
    <submittedName>
        <fullName evidence="1">Uncharacterized protein</fullName>
    </submittedName>
</protein>
<dbReference type="Proteomes" id="UP000630528">
    <property type="component" value="Unassembled WGS sequence"/>
</dbReference>
<dbReference type="AlphaFoldDB" id="A0A934WM94"/>